<dbReference type="EMBL" id="QKWP01001203">
    <property type="protein sequence ID" value="RIB10861.1"/>
    <property type="molecule type" value="Genomic_DNA"/>
</dbReference>
<evidence type="ECO:0000313" key="1">
    <source>
        <dbReference type="EMBL" id="RIB10861.1"/>
    </source>
</evidence>
<dbReference type="OrthoDB" id="2391321at2759"/>
<dbReference type="Proteomes" id="UP000266673">
    <property type="component" value="Unassembled WGS sequence"/>
</dbReference>
<sequence>MSTLGNVSGYEPLCNTNSSISKEKVLLIRHQEVCFQLLQIAILPFNFRNLTTLWQNFENCGGPKGIYIRVQGDVDWEKYTERTDFLNVHGSWEWINGNHLPWPNLALEVASLETEAHLLDAVKNYWLHPGRAHDAIAVKLVRSDTIISRIKCRLKICFIF</sequence>
<protein>
    <submittedName>
        <fullName evidence="1">Uncharacterized protein</fullName>
    </submittedName>
</protein>
<comment type="caution">
    <text evidence="1">The sequence shown here is derived from an EMBL/GenBank/DDBJ whole genome shotgun (WGS) entry which is preliminary data.</text>
</comment>
<organism evidence="1 2">
    <name type="scientific">Gigaspora rosea</name>
    <dbReference type="NCBI Taxonomy" id="44941"/>
    <lineage>
        <taxon>Eukaryota</taxon>
        <taxon>Fungi</taxon>
        <taxon>Fungi incertae sedis</taxon>
        <taxon>Mucoromycota</taxon>
        <taxon>Glomeromycotina</taxon>
        <taxon>Glomeromycetes</taxon>
        <taxon>Diversisporales</taxon>
        <taxon>Gigasporaceae</taxon>
        <taxon>Gigaspora</taxon>
    </lineage>
</organism>
<gene>
    <name evidence="1" type="ORF">C2G38_2043159</name>
</gene>
<dbReference type="AlphaFoldDB" id="A0A397UMY3"/>
<evidence type="ECO:0000313" key="2">
    <source>
        <dbReference type="Proteomes" id="UP000266673"/>
    </source>
</evidence>
<proteinExistence type="predicted"/>
<reference evidence="1 2" key="1">
    <citation type="submission" date="2018-06" db="EMBL/GenBank/DDBJ databases">
        <title>Comparative genomics reveals the genomic features of Rhizophagus irregularis, R. cerebriforme, R. diaphanum and Gigaspora rosea, and their symbiotic lifestyle signature.</title>
        <authorList>
            <person name="Morin E."/>
            <person name="San Clemente H."/>
            <person name="Chen E.C.H."/>
            <person name="De La Providencia I."/>
            <person name="Hainaut M."/>
            <person name="Kuo A."/>
            <person name="Kohler A."/>
            <person name="Murat C."/>
            <person name="Tang N."/>
            <person name="Roy S."/>
            <person name="Loubradou J."/>
            <person name="Henrissat B."/>
            <person name="Grigoriev I.V."/>
            <person name="Corradi N."/>
            <person name="Roux C."/>
            <person name="Martin F.M."/>
        </authorList>
    </citation>
    <scope>NUCLEOTIDE SEQUENCE [LARGE SCALE GENOMIC DNA]</scope>
    <source>
        <strain evidence="1 2">DAOM 194757</strain>
    </source>
</reference>
<keyword evidence="2" id="KW-1185">Reference proteome</keyword>
<name>A0A397UMY3_9GLOM</name>
<accession>A0A397UMY3</accession>